<sequence length="261" mass="28139">MASTQQEKADPHGPTAPASSASKSFVPLENNPEVMSSLLHKLGLSSQLAFHDVFSIDEPELLAFVPRPACALLLVFPVSDTYESFRHSEDHDKAEYEGSGPNEEVVWYKQTIGNACGLIGVLHAVSNGPARDFITPASDLAKLLEDAIVLKPAQRADLLYESQALENAHQAAATGGDTAAPSAEDNVDLHYVCFVKSSTNHLWEMDGRRKGPLNRGPLSPDEDVLSDNALNMGVRSFLQRETEAGGGDLRFSLIALSQSLD</sequence>
<feature type="site" description="Transition state stabilizer" evidence="7">
    <location>
        <position position="110"/>
    </location>
</feature>
<keyword evidence="6 7" id="KW-0788">Thiol protease</keyword>
<dbReference type="InterPro" id="IPR057254">
    <property type="entry name" value="UCH_AS"/>
</dbReference>
<gene>
    <name evidence="11" type="ORF">M438DRAFT_343209</name>
</gene>
<comment type="catalytic activity">
    <reaction evidence="1 7 8">
        <text>Thiol-dependent hydrolysis of ester, thioester, amide, peptide and isopeptide bonds formed by the C-terminal Gly of ubiquitin (a 76-residue protein attached to proteins as an intracellular targeting signal).</text>
        <dbReference type="EC" id="3.4.19.12"/>
    </reaction>
</comment>
<evidence type="ECO:0000256" key="5">
    <source>
        <dbReference type="ARBA" id="ARBA00022801"/>
    </source>
</evidence>
<dbReference type="HOGENOM" id="CLU_054406_0_2_1"/>
<evidence type="ECO:0000256" key="1">
    <source>
        <dbReference type="ARBA" id="ARBA00000707"/>
    </source>
</evidence>
<dbReference type="FunFam" id="3.40.532.10:FF:000008">
    <property type="entry name" value="Ubiquitin carboxyl-terminal hydrolase"/>
    <property type="match status" value="1"/>
</dbReference>
<dbReference type="InterPro" id="IPR036959">
    <property type="entry name" value="Peptidase_C12_UCH_sf"/>
</dbReference>
<dbReference type="RefSeq" id="XP_029764307.1">
    <property type="nucleotide sequence ID" value="XM_029904932.1"/>
</dbReference>
<name>A0A074XRP5_AURPU</name>
<dbReference type="GO" id="GO:0016579">
    <property type="term" value="P:protein deubiquitination"/>
    <property type="evidence" value="ECO:0007669"/>
    <property type="project" value="TreeGrafter"/>
</dbReference>
<protein>
    <recommendedName>
        <fullName evidence="8">Ubiquitin carboxyl-terminal hydrolase</fullName>
        <ecNumber evidence="8">3.4.19.12</ecNumber>
    </recommendedName>
</protein>
<dbReference type="CDD" id="cd09616">
    <property type="entry name" value="Peptidase_C12_UCH_L1_L3"/>
    <property type="match status" value="1"/>
</dbReference>
<reference evidence="11 12" key="1">
    <citation type="journal article" date="2014" name="BMC Genomics">
        <title>Genome sequencing of four Aureobasidium pullulans varieties: biotechnological potential, stress tolerance, and description of new species.</title>
        <authorList>
            <person name="Gostin Ar C."/>
            <person name="Ohm R.A."/>
            <person name="Kogej T."/>
            <person name="Sonjak S."/>
            <person name="Turk M."/>
            <person name="Zajc J."/>
            <person name="Zalar P."/>
            <person name="Grube M."/>
            <person name="Sun H."/>
            <person name="Han J."/>
            <person name="Sharma A."/>
            <person name="Chiniquy J."/>
            <person name="Ngan C.Y."/>
            <person name="Lipzen A."/>
            <person name="Barry K."/>
            <person name="Grigoriev I.V."/>
            <person name="Gunde-Cimerman N."/>
        </authorList>
    </citation>
    <scope>NUCLEOTIDE SEQUENCE [LARGE SCALE GENOMIC DNA]</scope>
    <source>
        <strain evidence="11 12">EXF-150</strain>
    </source>
</reference>
<feature type="active site" description="Proton donor" evidence="7">
    <location>
        <position position="190"/>
    </location>
</feature>
<organism evidence="11 12">
    <name type="scientific">Aureobasidium pullulans EXF-150</name>
    <dbReference type="NCBI Taxonomy" id="1043002"/>
    <lineage>
        <taxon>Eukaryota</taxon>
        <taxon>Fungi</taxon>
        <taxon>Dikarya</taxon>
        <taxon>Ascomycota</taxon>
        <taxon>Pezizomycotina</taxon>
        <taxon>Dothideomycetes</taxon>
        <taxon>Dothideomycetidae</taxon>
        <taxon>Dothideales</taxon>
        <taxon>Saccotheciaceae</taxon>
        <taxon>Aureobasidium</taxon>
    </lineage>
</organism>
<evidence type="ECO:0000256" key="2">
    <source>
        <dbReference type="ARBA" id="ARBA00009326"/>
    </source>
</evidence>
<evidence type="ECO:0000256" key="4">
    <source>
        <dbReference type="ARBA" id="ARBA00022786"/>
    </source>
</evidence>
<dbReference type="PROSITE" id="PS00140">
    <property type="entry name" value="UCH_1"/>
    <property type="match status" value="1"/>
</dbReference>
<dbReference type="Gene3D" id="3.40.532.10">
    <property type="entry name" value="Peptidase C12, ubiquitin carboxyl-terminal hydrolase"/>
    <property type="match status" value="1"/>
</dbReference>
<dbReference type="PANTHER" id="PTHR10589:SF17">
    <property type="entry name" value="UBIQUITIN CARBOXYL-TERMINAL HYDROLASE"/>
    <property type="match status" value="1"/>
</dbReference>
<dbReference type="PANTHER" id="PTHR10589">
    <property type="entry name" value="UBIQUITIN CARBOXYL-TERMINAL HYDROLASE"/>
    <property type="match status" value="1"/>
</dbReference>
<evidence type="ECO:0000256" key="6">
    <source>
        <dbReference type="ARBA" id="ARBA00022807"/>
    </source>
</evidence>
<dbReference type="GO" id="GO:0005737">
    <property type="term" value="C:cytoplasm"/>
    <property type="evidence" value="ECO:0007669"/>
    <property type="project" value="TreeGrafter"/>
</dbReference>
<dbReference type="SUPFAM" id="SSF54001">
    <property type="entry name" value="Cysteine proteinases"/>
    <property type="match status" value="1"/>
</dbReference>
<dbReference type="InterPro" id="IPR001578">
    <property type="entry name" value="Peptidase_C12_UCH"/>
</dbReference>
<dbReference type="GeneID" id="40747238"/>
<dbReference type="STRING" id="1043002.A0A074XRP5"/>
<evidence type="ECO:0000256" key="7">
    <source>
        <dbReference type="PROSITE-ProRule" id="PRU01393"/>
    </source>
</evidence>
<evidence type="ECO:0000256" key="3">
    <source>
        <dbReference type="ARBA" id="ARBA00022670"/>
    </source>
</evidence>
<feature type="site" description="Important for enzyme activity" evidence="7">
    <location>
        <position position="206"/>
    </location>
</feature>
<feature type="region of interest" description="Disordered" evidence="9">
    <location>
        <begin position="1"/>
        <end position="25"/>
    </location>
</feature>
<dbReference type="EC" id="3.4.19.12" evidence="8"/>
<dbReference type="InterPro" id="IPR038765">
    <property type="entry name" value="Papain-like_cys_pep_sf"/>
</dbReference>
<dbReference type="AlphaFoldDB" id="A0A074XRP5"/>
<dbReference type="EMBL" id="KL584976">
    <property type="protein sequence ID" value="KEQ88120.1"/>
    <property type="molecule type" value="Genomic_DNA"/>
</dbReference>
<dbReference type="OrthoDB" id="427186at2759"/>
<dbReference type="MEROPS" id="C12.002"/>
<feature type="active site" description="Nucleophile" evidence="7">
    <location>
        <position position="116"/>
    </location>
</feature>
<keyword evidence="5 7" id="KW-0378">Hydrolase</keyword>
<keyword evidence="3 7" id="KW-0645">Protease</keyword>
<evidence type="ECO:0000313" key="12">
    <source>
        <dbReference type="Proteomes" id="UP000030706"/>
    </source>
</evidence>
<keyword evidence="12" id="KW-1185">Reference proteome</keyword>
<evidence type="ECO:0000313" key="11">
    <source>
        <dbReference type="EMBL" id="KEQ88120.1"/>
    </source>
</evidence>
<dbReference type="Pfam" id="PF01088">
    <property type="entry name" value="Peptidase_C12"/>
    <property type="match status" value="1"/>
</dbReference>
<dbReference type="PRINTS" id="PR00707">
    <property type="entry name" value="UBCTHYDRLASE"/>
</dbReference>
<dbReference type="Proteomes" id="UP000030706">
    <property type="component" value="Unassembled WGS sequence"/>
</dbReference>
<dbReference type="GO" id="GO:0004843">
    <property type="term" value="F:cysteine-type deubiquitinase activity"/>
    <property type="evidence" value="ECO:0007669"/>
    <property type="project" value="UniProtKB-UniRule"/>
</dbReference>
<dbReference type="PROSITE" id="PS52048">
    <property type="entry name" value="UCH_DOMAIN"/>
    <property type="match status" value="1"/>
</dbReference>
<evidence type="ECO:0000256" key="9">
    <source>
        <dbReference type="SAM" id="MobiDB-lite"/>
    </source>
</evidence>
<evidence type="ECO:0000256" key="8">
    <source>
        <dbReference type="RuleBase" id="RU361215"/>
    </source>
</evidence>
<evidence type="ECO:0000259" key="10">
    <source>
        <dbReference type="PROSITE" id="PS52048"/>
    </source>
</evidence>
<dbReference type="GO" id="GO:0006511">
    <property type="term" value="P:ubiquitin-dependent protein catabolic process"/>
    <property type="evidence" value="ECO:0007669"/>
    <property type="project" value="UniProtKB-UniRule"/>
</dbReference>
<comment type="similarity">
    <text evidence="2 7 8">Belongs to the peptidase C12 family.</text>
</comment>
<keyword evidence="4 7" id="KW-0833">Ubl conjugation pathway</keyword>
<accession>A0A074XRP5</accession>
<feature type="domain" description="UCH catalytic" evidence="10">
    <location>
        <begin position="24"/>
        <end position="258"/>
    </location>
</feature>
<proteinExistence type="inferred from homology"/>